<evidence type="ECO:0000256" key="8">
    <source>
        <dbReference type="ARBA" id="ARBA00022737"/>
    </source>
</evidence>
<proteinExistence type="inferred from homology"/>
<evidence type="ECO:0000256" key="6">
    <source>
        <dbReference type="ARBA" id="ARBA00022690"/>
    </source>
</evidence>
<dbReference type="EMBL" id="JAROKS010000023">
    <property type="protein sequence ID" value="KAK1788432.1"/>
    <property type="molecule type" value="Genomic_DNA"/>
</dbReference>
<feature type="region of interest" description="Disordered" evidence="12">
    <location>
        <begin position="743"/>
        <end position="936"/>
    </location>
</feature>
<dbReference type="GO" id="GO:0005737">
    <property type="term" value="C:cytoplasm"/>
    <property type="evidence" value="ECO:0007669"/>
    <property type="project" value="TreeGrafter"/>
</dbReference>
<reference evidence="14" key="1">
    <citation type="submission" date="2023-03" db="EMBL/GenBank/DDBJ databases">
        <title>Electrophorus voltai genome.</title>
        <authorList>
            <person name="Bian C."/>
        </authorList>
    </citation>
    <scope>NUCLEOTIDE SEQUENCE</scope>
    <source>
        <strain evidence="14">CB-2022</strain>
        <tissue evidence="14">Muscle</tissue>
    </source>
</reference>
<keyword evidence="15" id="KW-1185">Reference proteome</keyword>
<dbReference type="AlphaFoldDB" id="A0AAD9DQS4"/>
<feature type="compositionally biased region" description="Basic and acidic residues" evidence="12">
    <location>
        <begin position="786"/>
        <end position="826"/>
    </location>
</feature>
<evidence type="ECO:0000313" key="14">
    <source>
        <dbReference type="EMBL" id="KAK1788432.1"/>
    </source>
</evidence>
<organism evidence="14 15">
    <name type="scientific">Electrophorus voltai</name>
    <dbReference type="NCBI Taxonomy" id="2609070"/>
    <lineage>
        <taxon>Eukaryota</taxon>
        <taxon>Metazoa</taxon>
        <taxon>Chordata</taxon>
        <taxon>Craniata</taxon>
        <taxon>Vertebrata</taxon>
        <taxon>Euteleostomi</taxon>
        <taxon>Actinopterygii</taxon>
        <taxon>Neopterygii</taxon>
        <taxon>Teleostei</taxon>
        <taxon>Ostariophysi</taxon>
        <taxon>Gymnotiformes</taxon>
        <taxon>Gymnotoidei</taxon>
        <taxon>Gymnotidae</taxon>
        <taxon>Electrophorus</taxon>
    </lineage>
</organism>
<dbReference type="PANTHER" id="PTHR10077:SF0">
    <property type="entry name" value="CALPASTATIN"/>
    <property type="match status" value="1"/>
</dbReference>
<evidence type="ECO:0000256" key="5">
    <source>
        <dbReference type="ARBA" id="ARBA00022553"/>
    </source>
</evidence>
<feature type="compositionally biased region" description="Polar residues" evidence="12">
    <location>
        <begin position="451"/>
        <end position="470"/>
    </location>
</feature>
<keyword evidence="6" id="KW-0646">Protease inhibitor</keyword>
<feature type="compositionally biased region" description="Basic and acidic residues" evidence="12">
    <location>
        <begin position="504"/>
        <end position="539"/>
    </location>
</feature>
<feature type="region of interest" description="Disordered" evidence="12">
    <location>
        <begin position="644"/>
        <end position="695"/>
    </location>
</feature>
<evidence type="ECO:0000256" key="4">
    <source>
        <dbReference type="ARBA" id="ARBA00022499"/>
    </source>
</evidence>
<protein>
    <recommendedName>
        <fullName evidence="3">Calpastatin</fullName>
    </recommendedName>
    <alternativeName>
        <fullName evidence="11">Calpain inhibitor</fullName>
    </alternativeName>
</protein>
<keyword evidence="8" id="KW-0677">Repeat</keyword>
<feature type="compositionally biased region" description="Basic and acidic residues" evidence="12">
    <location>
        <begin position="897"/>
        <end position="906"/>
    </location>
</feature>
<keyword evidence="10" id="KW-0007">Acetylation</keyword>
<sequence>IWRSHGIFTLLFSTILSSVLPISSIPAFHSRGATDSTPAADMGQIFSWFRGTQDTPSLQDVAVEHQSAVPAPIGWLQSGTGAASDPKQHKPTPAVPVSTVKPTEHEKGAASSSSKGMSAKPGTPAAGASVPPTLAPTGNVPVATIGAGLSAGASSGSPATGGRPTVAAGSTGTQSGSSKVTPQAPYASPAKAPQASATIGATGGVGAAGWAGKPSTSPVKPKDTSKDKAQSAAILSSKPEPPKVMSTGAAKPSSVSISAAQKDGAKSKEAKVCTQGPTAAAKTSAPVSDDDPFDALADSLPSSDPLAPTAPQYTGPEVMEEKKIPARVPDKPAEQPKPLTTDDALDALSAGFGSSGAQRTAKPALKDDNVDAVNVRAIHAPTPPQKKIEVSAPASKSPAAPADKKAKVEMASPLKPDKVATQGPTVAAKTSAPEKKIPARVPDKLAEQPKLAQSTMTAAPPSSQAVQSKTGEGDPMSLDALEALGDLLPDSQPAPETPPPRPGDIVDERTLDSEKGVHVGEREDSIPPEYRFSKEDAKKYPPPPKEPSLDPVEALDILSSDFASPAAAPLVQASVHSFAPPKQVACGIPSAHAQVAKSTVESTSEVDPMSLDALSALGDMLPVAQPTPESPKLRPEDIVDEKKLASEKAMRVGEREDTLPPDYRFSKGDVQKQPAPPRKEPSLDPEDALNILSGDFSGPTKACAVHASLPPSAPPADSSADFGLEQLAGDLVAPLAVHKVQSAPLAHPKADRQLSDSTASAMDALGDTLMDMGVAPEPTPVSPKDIVTEKEAVEERVSKPGERDDSLPPDYRPTEADIKAAAEAKAKAKAKGPAAKTSMDESAALDVLSSDFSAPSVAPPAAPVVSPACPPHGTAAKTPPTQTASGRVLGSQTTTHPEAKPKDSKPKKPAGATISASDDVSGKMSTDVASKKGGKH</sequence>
<feature type="signal peptide" evidence="13">
    <location>
        <begin position="1"/>
        <end position="21"/>
    </location>
</feature>
<comment type="function">
    <text evidence="1">Specific inhibition of calpain (calcium-dependent cysteine protease). Plays a key role in postmortem tenderization of meat and have been proposed to be involved in muscle protein degradation in living tissue.</text>
</comment>
<feature type="compositionally biased region" description="Basic and acidic residues" evidence="12">
    <location>
        <begin position="319"/>
        <end position="334"/>
    </location>
</feature>
<evidence type="ECO:0000256" key="11">
    <source>
        <dbReference type="ARBA" id="ARBA00033013"/>
    </source>
</evidence>
<keyword evidence="9" id="KW-0832">Ubl conjugation</keyword>
<feature type="non-terminal residue" evidence="14">
    <location>
        <position position="1"/>
    </location>
</feature>
<evidence type="ECO:0000256" key="2">
    <source>
        <dbReference type="ARBA" id="ARBA00009487"/>
    </source>
</evidence>
<feature type="compositionally biased region" description="Low complexity" evidence="12">
    <location>
        <begin position="391"/>
        <end position="401"/>
    </location>
</feature>
<evidence type="ECO:0000256" key="1">
    <source>
        <dbReference type="ARBA" id="ARBA00002637"/>
    </source>
</evidence>
<dbReference type="Pfam" id="PF00748">
    <property type="entry name" value="Calpain_inhib"/>
    <property type="match status" value="3"/>
</dbReference>
<dbReference type="GO" id="GO:0010859">
    <property type="term" value="F:calcium-dependent cysteine-type endopeptidase inhibitor activity"/>
    <property type="evidence" value="ECO:0007669"/>
    <property type="project" value="TreeGrafter"/>
</dbReference>
<comment type="similarity">
    <text evidence="2">Belongs to the protease inhibitor I27 (calpastatin) family.</text>
</comment>
<gene>
    <name evidence="14" type="ORF">P4O66_016868</name>
</gene>
<dbReference type="PANTHER" id="PTHR10077">
    <property type="entry name" value="CALPASTATIN"/>
    <property type="match status" value="1"/>
</dbReference>
<feature type="compositionally biased region" description="Basic and acidic residues" evidence="12">
    <location>
        <begin position="644"/>
        <end position="670"/>
    </location>
</feature>
<feature type="compositionally biased region" description="Polar residues" evidence="12">
    <location>
        <begin position="879"/>
        <end position="896"/>
    </location>
</feature>
<evidence type="ECO:0000256" key="9">
    <source>
        <dbReference type="ARBA" id="ARBA00022843"/>
    </source>
</evidence>
<keyword evidence="7" id="KW-0789">Thiol protease inhibitor</keyword>
<feature type="compositionally biased region" description="Low complexity" evidence="12">
    <location>
        <begin position="151"/>
        <end position="181"/>
    </location>
</feature>
<feature type="region of interest" description="Disordered" evidence="12">
    <location>
        <begin position="151"/>
        <end position="551"/>
    </location>
</feature>
<feature type="compositionally biased region" description="Low complexity" evidence="12">
    <location>
        <begin position="109"/>
        <end position="122"/>
    </location>
</feature>
<evidence type="ECO:0000256" key="12">
    <source>
        <dbReference type="SAM" id="MobiDB-lite"/>
    </source>
</evidence>
<accession>A0AAD9DQS4</accession>
<feature type="chain" id="PRO_5042084430" description="Calpastatin" evidence="13">
    <location>
        <begin position="22"/>
        <end position="936"/>
    </location>
</feature>
<dbReference type="InterPro" id="IPR026998">
    <property type="entry name" value="Calpastatin"/>
</dbReference>
<feature type="compositionally biased region" description="Basic and acidic residues" evidence="12">
    <location>
        <begin position="432"/>
        <end position="447"/>
    </location>
</feature>
<keyword evidence="4" id="KW-1017">Isopeptide bond</keyword>
<evidence type="ECO:0000256" key="3">
    <source>
        <dbReference type="ARBA" id="ARBA00017619"/>
    </source>
</evidence>
<dbReference type="InterPro" id="IPR001259">
    <property type="entry name" value="Prot_inh_calpain"/>
</dbReference>
<evidence type="ECO:0000313" key="15">
    <source>
        <dbReference type="Proteomes" id="UP001239994"/>
    </source>
</evidence>
<feature type="compositionally biased region" description="Basic and acidic residues" evidence="12">
    <location>
        <begin position="220"/>
        <end position="229"/>
    </location>
</feature>
<dbReference type="Proteomes" id="UP001239994">
    <property type="component" value="Unassembled WGS sequence"/>
</dbReference>
<name>A0AAD9DQS4_9TELE</name>
<feature type="compositionally biased region" description="Polar residues" evidence="12">
    <location>
        <begin position="914"/>
        <end position="928"/>
    </location>
</feature>
<evidence type="ECO:0000256" key="10">
    <source>
        <dbReference type="ARBA" id="ARBA00022990"/>
    </source>
</evidence>
<keyword evidence="5" id="KW-0597">Phosphoprotein</keyword>
<keyword evidence="13" id="KW-0732">Signal</keyword>
<evidence type="ECO:0000256" key="13">
    <source>
        <dbReference type="SAM" id="SignalP"/>
    </source>
</evidence>
<evidence type="ECO:0000256" key="7">
    <source>
        <dbReference type="ARBA" id="ARBA00022704"/>
    </source>
</evidence>
<comment type="caution">
    <text evidence="14">The sequence shown here is derived from an EMBL/GenBank/DDBJ whole genome shotgun (WGS) entry which is preliminary data.</text>
</comment>
<feature type="region of interest" description="Disordered" evidence="12">
    <location>
        <begin position="73"/>
        <end position="134"/>
    </location>
</feature>